<feature type="compositionally biased region" description="Polar residues" evidence="13">
    <location>
        <begin position="934"/>
        <end position="946"/>
    </location>
</feature>
<dbReference type="Pfam" id="PF12848">
    <property type="entry name" value="ABC_tran_Xtn"/>
    <property type="match status" value="1"/>
</dbReference>
<dbReference type="GO" id="GO:0019843">
    <property type="term" value="F:rRNA binding"/>
    <property type="evidence" value="ECO:0007669"/>
    <property type="project" value="UniProtKB-KW"/>
</dbReference>
<dbReference type="InterPro" id="IPR017871">
    <property type="entry name" value="ABC_transporter-like_CS"/>
</dbReference>
<evidence type="ECO:0000256" key="12">
    <source>
        <dbReference type="SAM" id="Coils"/>
    </source>
</evidence>
<keyword evidence="8" id="KW-0067">ATP-binding</keyword>
<keyword evidence="7" id="KW-0378">Hydrolase</keyword>
<evidence type="ECO:0000256" key="8">
    <source>
        <dbReference type="ARBA" id="ARBA00022840"/>
    </source>
</evidence>
<dbReference type="NCBIfam" id="NF008775">
    <property type="entry name" value="PRK11819.1"/>
    <property type="match status" value="1"/>
</dbReference>
<evidence type="ECO:0000256" key="1">
    <source>
        <dbReference type="ARBA" id="ARBA00005868"/>
    </source>
</evidence>
<keyword evidence="12" id="KW-0175">Coiled coil</keyword>
<keyword evidence="3" id="KW-0820">tRNA-binding</keyword>
<evidence type="ECO:0000256" key="5">
    <source>
        <dbReference type="ARBA" id="ARBA00022737"/>
    </source>
</evidence>
<feature type="region of interest" description="Disordered" evidence="13">
    <location>
        <begin position="719"/>
        <end position="826"/>
    </location>
</feature>
<evidence type="ECO:0000256" key="3">
    <source>
        <dbReference type="ARBA" id="ARBA00022555"/>
    </source>
</evidence>
<dbReference type="GO" id="GO:0045900">
    <property type="term" value="P:negative regulation of translational elongation"/>
    <property type="evidence" value="ECO:0007669"/>
    <property type="project" value="InterPro"/>
</dbReference>
<evidence type="ECO:0000259" key="14">
    <source>
        <dbReference type="PROSITE" id="PS50893"/>
    </source>
</evidence>
<evidence type="ECO:0000256" key="11">
    <source>
        <dbReference type="ARBA" id="ARBA00022917"/>
    </source>
</evidence>
<evidence type="ECO:0000313" key="15">
    <source>
        <dbReference type="EMBL" id="OLP90826.1"/>
    </source>
</evidence>
<feature type="domain" description="ABC transporter" evidence="14">
    <location>
        <begin position="127"/>
        <end position="379"/>
    </location>
</feature>
<keyword evidence="9" id="KW-0810">Translation regulation</keyword>
<keyword evidence="6" id="KW-0547">Nucleotide-binding</keyword>
<dbReference type="Pfam" id="PF00005">
    <property type="entry name" value="ABC_tran"/>
    <property type="match status" value="2"/>
</dbReference>
<dbReference type="PANTHER" id="PTHR43858:SF1">
    <property type="entry name" value="ABC TRANSPORTER-RELATED PROTEIN"/>
    <property type="match status" value="1"/>
</dbReference>
<name>A0A1Q9D6T6_SYMMI</name>
<dbReference type="InterPro" id="IPR022374">
    <property type="entry name" value="EttA"/>
</dbReference>
<dbReference type="OrthoDB" id="2110130at2759"/>
<keyword evidence="5" id="KW-0677">Repeat</keyword>
<keyword evidence="2" id="KW-0963">Cytoplasm</keyword>
<dbReference type="CDD" id="cd03221">
    <property type="entry name" value="ABCF_EF-3"/>
    <property type="match status" value="2"/>
</dbReference>
<dbReference type="EMBL" id="LSRX01000692">
    <property type="protein sequence ID" value="OLP90826.1"/>
    <property type="molecule type" value="Genomic_DNA"/>
</dbReference>
<evidence type="ECO:0000256" key="4">
    <source>
        <dbReference type="ARBA" id="ARBA00022730"/>
    </source>
</evidence>
<dbReference type="GO" id="GO:0000049">
    <property type="term" value="F:tRNA binding"/>
    <property type="evidence" value="ECO:0007669"/>
    <property type="project" value="UniProtKB-KW"/>
</dbReference>
<dbReference type="SMART" id="SM00382">
    <property type="entry name" value="AAA"/>
    <property type="match status" value="2"/>
</dbReference>
<evidence type="ECO:0000256" key="6">
    <source>
        <dbReference type="ARBA" id="ARBA00022741"/>
    </source>
</evidence>
<dbReference type="PROSITE" id="PS50893">
    <property type="entry name" value="ABC_TRANSPORTER_2"/>
    <property type="match status" value="2"/>
</dbReference>
<evidence type="ECO:0000256" key="7">
    <source>
        <dbReference type="ARBA" id="ARBA00022801"/>
    </source>
</evidence>
<evidence type="ECO:0000256" key="10">
    <source>
        <dbReference type="ARBA" id="ARBA00022884"/>
    </source>
</evidence>
<feature type="region of interest" description="Disordered" evidence="13">
    <location>
        <begin position="968"/>
        <end position="992"/>
    </location>
</feature>
<evidence type="ECO:0000313" key="16">
    <source>
        <dbReference type="Proteomes" id="UP000186817"/>
    </source>
</evidence>
<dbReference type="GO" id="GO:0006412">
    <property type="term" value="P:translation"/>
    <property type="evidence" value="ECO:0007669"/>
    <property type="project" value="UniProtKB-KW"/>
</dbReference>
<dbReference type="PROSITE" id="PS00211">
    <property type="entry name" value="ABC_TRANSPORTER_1"/>
    <property type="match status" value="2"/>
</dbReference>
<evidence type="ECO:0000256" key="9">
    <source>
        <dbReference type="ARBA" id="ARBA00022845"/>
    </source>
</evidence>
<feature type="compositionally biased region" description="Polar residues" evidence="13">
    <location>
        <begin position="1516"/>
        <end position="1527"/>
    </location>
</feature>
<dbReference type="SUPFAM" id="SSF52540">
    <property type="entry name" value="P-loop containing nucleoside triphosphate hydrolases"/>
    <property type="match status" value="2"/>
</dbReference>
<accession>A0A1Q9D6T6</accession>
<comment type="similarity">
    <text evidence="1">Belongs to the ABC transporter superfamily. ABCF family. Translational throttle EttA subfamily.</text>
</comment>
<feature type="compositionally biased region" description="Basic and acidic residues" evidence="13">
    <location>
        <begin position="744"/>
        <end position="810"/>
    </location>
</feature>
<feature type="compositionally biased region" description="Polar residues" evidence="13">
    <location>
        <begin position="721"/>
        <end position="736"/>
    </location>
</feature>
<keyword evidence="10" id="KW-0694">RNA-binding</keyword>
<dbReference type="InterPro" id="IPR032781">
    <property type="entry name" value="ABC_tran_Xtn"/>
</dbReference>
<keyword evidence="16" id="KW-1185">Reference proteome</keyword>
<dbReference type="InterPro" id="IPR003439">
    <property type="entry name" value="ABC_transporter-like_ATP-bd"/>
</dbReference>
<dbReference type="FunFam" id="3.40.50.300:FF:000011">
    <property type="entry name" value="Putative ABC transporter ATP-binding component"/>
    <property type="match status" value="1"/>
</dbReference>
<evidence type="ECO:0000256" key="13">
    <source>
        <dbReference type="SAM" id="MobiDB-lite"/>
    </source>
</evidence>
<feature type="compositionally biased region" description="Basic and acidic residues" evidence="13">
    <location>
        <begin position="1545"/>
        <end position="1558"/>
    </location>
</feature>
<keyword evidence="11" id="KW-0648">Protein biosynthesis</keyword>
<sequence length="1622" mass="178331">MAATAATAFAFVVPAPQPRTAGSAPSSELRLSRLWKGTVDVRKKKEKNFILLWHFVLAQRIGGVPALAALGAAAGARAFARRGQRTQRQAKSKKSQKKGGKTSGIPIPKSDSAAPDAYDQETRDIILSMSNVDKKSLDGSYILKDVSLGMYMGAKIGILGKNGAGKSTVMRILAGEDDEFLGKLERDEAIQVGYLAQEPVLKEETVIANLEPAVDHIKAMVKEFEDVSMQMTDPDADVDALMQKMETIQSKIDACNGWEIDQKLDEAMAALNCPPRDAKIATLSGGELRRVAICRLLLSNPDILMLDEPTNHLDAQSVAWLERFLAEFQGTVVAITHDRYFLDNVAGWILELDQGKGIPFQGNYSGWLEHKAKRLESEQKRKATLESQMAKELEFINARRSGRQKKGKARQRRFEDLEQQASAFNRSSELDSIVITPGPRLANEPVITAKNLSKGYGDRLLINEASFEIPPGAVVGIIGPNGAGKTTLFKMIMGKEQPDGGELLIGETVAPMYVEQMRDDLDGDATVFEELTDGLDAIDIGGREVNSRAYCSWFNFRGKIQQRTVSSLSGGERNRLQLARTLRLGGNCLMLDEPSNDLDVETLRALETAIENFAGTVLCVSHDRWFLDRIATHIIAYEGDSQVVFFEGGYSDYEEDRFQRTGHEKRCPNFPLGGEQLALCSRCPAIPMPGFIDRNAFKVPMRRQLLEVHMAGMLGMEASLDPSSSHLPSQEGTVSAEQVAAAAEIDKKEKKDKKEKEKKEKEKAKEKEKEKEKDKDKEKDKKGKKDKKDKAKEKEKDVEKAKEKDKDKKVRGLFPCSTDRRGQEGEEAIASRMTGQLDGLQMSCFSRRSILTPKETSCVGELLTANLCGNSLLQILVFSTPRTRTDGLTRFSQAAGHTAGKPRMLAQMFSQAKLDAMERTPGGSRRLADFKPGSRSTQSLDETTVGTGEDWTFTSPIRRALHREFQSLEPVTGQEPLTTSVASSQSGSPPSEKKALLAYSQCLESRLRAMTGENRGLRLQLQEEEARFAQLHSSIKKDTDFELRLRAKTKQLNTRMKARDRVGVLFDAWSRVTSRAWRDRCINAEHELAALRSGGLDLRDRQRAEEAERAVLEMKAALRRQHQVFTQERSEAQGVQRQSAALQASSEQVSKQVQVLSDRLAHTEALLAEERKRSFQGELQASLADRVQAETAEELRQQLISEQSAKAEAERLHGLAEVELIKLSRKLQLAESDLASSQRREEQAQASLEDRVQAETAEVVHQAKSAQAKASKAAEVALQLEKEVQELRQQLISEQSAKAEAERLHGLAEVELIKLSRKLQLAESDLASSQRREEQAQNGEAESLSIPASLVGVETTAQHGHRKADYPSPGHVTACSHVGGWPNARMGNSAAGSMGDASLGSNALNALVGVWRDDQGSRYELELQAPGRSLNVTTFRPDGVVRSTPGLIRLEVGRDNSESVVWGKGFKLQLGSGSQESAPDSVLWVAKDGRKRSFSWARISPYRTTVRLTPKASLSDPGTSTSGTRTEPSPALRTKAKAQPPKAVQESKAEAKPSDGEKAAQPVEKSTSSQAEEAACKEPSLKKAKTAESSSLACKTEDAADSGATGSQDKADRRCSFACIVF</sequence>
<dbReference type="InterPro" id="IPR003593">
    <property type="entry name" value="AAA+_ATPase"/>
</dbReference>
<dbReference type="Proteomes" id="UP000186817">
    <property type="component" value="Unassembled WGS sequence"/>
</dbReference>
<dbReference type="InterPro" id="IPR027417">
    <property type="entry name" value="P-loop_NTPase"/>
</dbReference>
<protein>
    <recommendedName>
        <fullName evidence="14">ABC transporter domain-containing protein</fullName>
    </recommendedName>
</protein>
<feature type="region of interest" description="Disordered" evidence="13">
    <location>
        <begin position="1509"/>
        <end position="1612"/>
    </location>
</feature>
<feature type="compositionally biased region" description="Basic residues" evidence="13">
    <location>
        <begin position="80"/>
        <end position="100"/>
    </location>
</feature>
<dbReference type="PANTHER" id="PTHR43858">
    <property type="entry name" value="ENERGY-DEPENDENT TRANSLATIONAL THROTTLE PROTEIN ETTA"/>
    <property type="match status" value="1"/>
</dbReference>
<feature type="region of interest" description="Disordered" evidence="13">
    <location>
        <begin position="80"/>
        <end position="116"/>
    </location>
</feature>
<dbReference type="GO" id="GO:0005524">
    <property type="term" value="F:ATP binding"/>
    <property type="evidence" value="ECO:0007669"/>
    <property type="project" value="UniProtKB-KW"/>
</dbReference>
<dbReference type="FunFam" id="3.40.50.300:FF:000183">
    <property type="entry name" value="ABC transporter ATP-binding protein yjjK"/>
    <property type="match status" value="1"/>
</dbReference>
<feature type="compositionally biased region" description="Low complexity" evidence="13">
    <location>
        <begin position="980"/>
        <end position="990"/>
    </location>
</feature>
<feature type="domain" description="ABC transporter" evidence="14">
    <location>
        <begin position="447"/>
        <end position="673"/>
    </location>
</feature>
<proteinExistence type="inferred from homology"/>
<feature type="region of interest" description="Disordered" evidence="13">
    <location>
        <begin position="918"/>
        <end position="949"/>
    </location>
</feature>
<feature type="coiled-coil region" evidence="12">
    <location>
        <begin position="1153"/>
        <end position="1332"/>
    </location>
</feature>
<comment type="caution">
    <text evidence="15">The sequence shown here is derived from an EMBL/GenBank/DDBJ whole genome shotgun (WGS) entry which is preliminary data.</text>
</comment>
<dbReference type="Gene3D" id="3.40.50.300">
    <property type="entry name" value="P-loop containing nucleotide triphosphate hydrolases"/>
    <property type="match status" value="2"/>
</dbReference>
<keyword evidence="4" id="KW-0699">rRNA-binding</keyword>
<dbReference type="GO" id="GO:0016887">
    <property type="term" value="F:ATP hydrolysis activity"/>
    <property type="evidence" value="ECO:0007669"/>
    <property type="project" value="InterPro"/>
</dbReference>
<organism evidence="15 16">
    <name type="scientific">Symbiodinium microadriaticum</name>
    <name type="common">Dinoflagellate</name>
    <name type="synonym">Zooxanthella microadriatica</name>
    <dbReference type="NCBI Taxonomy" id="2951"/>
    <lineage>
        <taxon>Eukaryota</taxon>
        <taxon>Sar</taxon>
        <taxon>Alveolata</taxon>
        <taxon>Dinophyceae</taxon>
        <taxon>Suessiales</taxon>
        <taxon>Symbiodiniaceae</taxon>
        <taxon>Symbiodinium</taxon>
    </lineage>
</organism>
<gene>
    <name evidence="15" type="ORF">AK812_SmicGene27526</name>
</gene>
<evidence type="ECO:0000256" key="2">
    <source>
        <dbReference type="ARBA" id="ARBA00022490"/>
    </source>
</evidence>
<reference evidence="15 16" key="1">
    <citation type="submission" date="2016-02" db="EMBL/GenBank/DDBJ databases">
        <title>Genome analysis of coral dinoflagellate symbionts highlights evolutionary adaptations to a symbiotic lifestyle.</title>
        <authorList>
            <person name="Aranda M."/>
            <person name="Li Y."/>
            <person name="Liew Y.J."/>
            <person name="Baumgarten S."/>
            <person name="Simakov O."/>
            <person name="Wilson M."/>
            <person name="Piel J."/>
            <person name="Ashoor H."/>
            <person name="Bougouffa S."/>
            <person name="Bajic V.B."/>
            <person name="Ryu T."/>
            <person name="Ravasi T."/>
            <person name="Bayer T."/>
            <person name="Micklem G."/>
            <person name="Kim H."/>
            <person name="Bhak J."/>
            <person name="Lajeunesse T.C."/>
            <person name="Voolstra C.R."/>
        </authorList>
    </citation>
    <scope>NUCLEOTIDE SEQUENCE [LARGE SCALE GENOMIC DNA]</scope>
    <source>
        <strain evidence="15 16">CCMP2467</strain>
    </source>
</reference>